<proteinExistence type="predicted"/>
<name>A0A445EXZ7_GLYSO</name>
<organism evidence="1 2">
    <name type="scientific">Glycine soja</name>
    <name type="common">Wild soybean</name>
    <dbReference type="NCBI Taxonomy" id="3848"/>
    <lineage>
        <taxon>Eukaryota</taxon>
        <taxon>Viridiplantae</taxon>
        <taxon>Streptophyta</taxon>
        <taxon>Embryophyta</taxon>
        <taxon>Tracheophyta</taxon>
        <taxon>Spermatophyta</taxon>
        <taxon>Magnoliopsida</taxon>
        <taxon>eudicotyledons</taxon>
        <taxon>Gunneridae</taxon>
        <taxon>Pentapetalae</taxon>
        <taxon>rosids</taxon>
        <taxon>fabids</taxon>
        <taxon>Fabales</taxon>
        <taxon>Fabaceae</taxon>
        <taxon>Papilionoideae</taxon>
        <taxon>50 kb inversion clade</taxon>
        <taxon>NPAAA clade</taxon>
        <taxon>indigoferoid/millettioid clade</taxon>
        <taxon>Phaseoleae</taxon>
        <taxon>Glycine</taxon>
        <taxon>Glycine subgen. Soja</taxon>
    </lineage>
</organism>
<evidence type="ECO:0000313" key="2">
    <source>
        <dbReference type="Proteomes" id="UP000289340"/>
    </source>
</evidence>
<comment type="caution">
    <text evidence="1">The sequence shown here is derived from an EMBL/GenBank/DDBJ whole genome shotgun (WGS) entry which is preliminary data.</text>
</comment>
<evidence type="ECO:0000313" key="1">
    <source>
        <dbReference type="EMBL" id="RZB41221.1"/>
    </source>
</evidence>
<keyword evidence="2" id="KW-1185">Reference proteome</keyword>
<protein>
    <submittedName>
        <fullName evidence="1">Uncharacterized protein</fullName>
    </submittedName>
</protein>
<dbReference type="Proteomes" id="UP000289340">
    <property type="component" value="Unassembled WGS sequence"/>
</dbReference>
<dbReference type="EMBL" id="QZWG01001072">
    <property type="protein sequence ID" value="RZB41221.1"/>
    <property type="molecule type" value="Genomic_DNA"/>
</dbReference>
<accession>A0A445EXZ7</accession>
<sequence length="70" mass="8132">MHQLFTFSKLKPLFSESIRLIHHITTKPSLAFTTQTLEANIFQERVRAEVVECGCVIELPELKVFIQLFL</sequence>
<gene>
    <name evidence="1" type="ORF">D0Y65_055406</name>
</gene>
<dbReference type="AlphaFoldDB" id="A0A445EXZ7"/>
<reference evidence="1 2" key="1">
    <citation type="submission" date="2018-09" db="EMBL/GenBank/DDBJ databases">
        <title>A high-quality reference genome of wild soybean provides a powerful tool to mine soybean genomes.</title>
        <authorList>
            <person name="Xie M."/>
            <person name="Chung C.Y.L."/>
            <person name="Li M.-W."/>
            <person name="Wong F.-L."/>
            <person name="Chan T.-F."/>
            <person name="Lam H.-M."/>
        </authorList>
    </citation>
    <scope>NUCLEOTIDE SEQUENCE [LARGE SCALE GENOMIC DNA]</scope>
    <source>
        <strain evidence="2">cv. W05</strain>
        <tissue evidence="1">Hypocotyl of etiolated seedlings</tissue>
    </source>
</reference>